<evidence type="ECO:0000313" key="1">
    <source>
        <dbReference type="EMBL" id="GAA1857187.1"/>
    </source>
</evidence>
<dbReference type="InterPro" id="IPR005361">
    <property type="entry name" value="UPF0158"/>
</dbReference>
<dbReference type="Pfam" id="PF03682">
    <property type="entry name" value="UPF0158"/>
    <property type="match status" value="1"/>
</dbReference>
<comment type="caution">
    <text evidence="1">The sequence shown here is derived from an EMBL/GenBank/DDBJ whole genome shotgun (WGS) entry which is preliminary data.</text>
</comment>
<organism evidence="1 2">
    <name type="scientific">Pseudonocardia ailaonensis</name>
    <dbReference type="NCBI Taxonomy" id="367279"/>
    <lineage>
        <taxon>Bacteria</taxon>
        <taxon>Bacillati</taxon>
        <taxon>Actinomycetota</taxon>
        <taxon>Actinomycetes</taxon>
        <taxon>Pseudonocardiales</taxon>
        <taxon>Pseudonocardiaceae</taxon>
        <taxon>Pseudonocardia</taxon>
    </lineage>
</organism>
<protein>
    <recommendedName>
        <fullName evidence="3">Polymerase nucleotidyl transferase domain-containing protein</fullName>
    </recommendedName>
</protein>
<evidence type="ECO:0008006" key="3">
    <source>
        <dbReference type="Google" id="ProtNLM"/>
    </source>
</evidence>
<proteinExistence type="predicted"/>
<evidence type="ECO:0000313" key="2">
    <source>
        <dbReference type="Proteomes" id="UP001500449"/>
    </source>
</evidence>
<sequence length="252" mass="27867">MLDPAQVDLAELAAALDDRTPDVEWWIDPRSGRVSPTVADHGTVDLGAEGWMRVEGTGSHAGYTDMADFTAGVQHRRAAELLDRAINGRGAFRRFKNTLFEFPEVRDQWFRFRDARARRRALEWLAEAGLVDPAAAERAAAAHPDPDPDNDDVPAAVAADLAAHYGARLHQVLLIGPWASGEGSVESSLDLLLVLDEITSPWAELHEIDTLLWHHTERTGITICAHPVSQAQVSRPDEPWLARSRVEAVRLR</sequence>
<gene>
    <name evidence="1" type="ORF">GCM10009836_41800</name>
</gene>
<keyword evidence="2" id="KW-1185">Reference proteome</keyword>
<accession>A0ABN2N884</accession>
<dbReference type="Proteomes" id="UP001500449">
    <property type="component" value="Unassembled WGS sequence"/>
</dbReference>
<name>A0ABN2N884_9PSEU</name>
<reference evidence="1 2" key="1">
    <citation type="journal article" date="2019" name="Int. J. Syst. Evol. Microbiol.">
        <title>The Global Catalogue of Microorganisms (GCM) 10K type strain sequencing project: providing services to taxonomists for standard genome sequencing and annotation.</title>
        <authorList>
            <consortium name="The Broad Institute Genomics Platform"/>
            <consortium name="The Broad Institute Genome Sequencing Center for Infectious Disease"/>
            <person name="Wu L."/>
            <person name="Ma J."/>
        </authorList>
    </citation>
    <scope>NUCLEOTIDE SEQUENCE [LARGE SCALE GENOMIC DNA]</scope>
    <source>
        <strain evidence="1 2">JCM 16009</strain>
    </source>
</reference>
<dbReference type="EMBL" id="BAAAQK010000013">
    <property type="protein sequence ID" value="GAA1857187.1"/>
    <property type="molecule type" value="Genomic_DNA"/>
</dbReference>
<dbReference type="RefSeq" id="WP_344419526.1">
    <property type="nucleotide sequence ID" value="NZ_BAAAQK010000013.1"/>
</dbReference>